<dbReference type="InterPro" id="IPR018062">
    <property type="entry name" value="HTH_AraC-typ_CS"/>
</dbReference>
<dbReference type="InterPro" id="IPR009057">
    <property type="entry name" value="Homeodomain-like_sf"/>
</dbReference>
<evidence type="ECO:0000313" key="7">
    <source>
        <dbReference type="Proteomes" id="UP001589619"/>
    </source>
</evidence>
<keyword evidence="1" id="KW-0805">Transcription regulation</keyword>
<organism evidence="6 7">
    <name type="scientific">Paenibacillus hodogayensis</name>
    <dbReference type="NCBI Taxonomy" id="279208"/>
    <lineage>
        <taxon>Bacteria</taxon>
        <taxon>Bacillati</taxon>
        <taxon>Bacillota</taxon>
        <taxon>Bacilli</taxon>
        <taxon>Bacillales</taxon>
        <taxon>Paenibacillaceae</taxon>
        <taxon>Paenibacillus</taxon>
    </lineage>
</organism>
<sequence>MLYSKTIYLECEQFPFRSFLYKTMPHRQKQVHHHDFIELVYVAEGRGEHVYKGSSYPISKGDIFVIPPFVEHDYVVLGDAPLDVFNVMFLPSFLTSELQALSQSTPFFDFFYVEPFFRQTLDFESHMKLSVLEGQEIRQRLERIVEEYDTKALGYRISIKALVIEMLVWLSRRYEQRSVPPPFHANPSRAIQSVCQFLEHHYAQDIGLEQVCRMSGMSLSSFTAKFKQTMGKTFTEYRNEVRIHASLKPLRETDDKIIAIAESVGISDLSYYNKLFKLHTGLTPREYRIKSRLPGSAVKQSARTDSTPPANLP</sequence>
<dbReference type="RefSeq" id="WP_344905589.1">
    <property type="nucleotide sequence ID" value="NZ_BAAAYO010000002.1"/>
</dbReference>
<evidence type="ECO:0000259" key="5">
    <source>
        <dbReference type="PROSITE" id="PS01124"/>
    </source>
</evidence>
<dbReference type="Proteomes" id="UP001589619">
    <property type="component" value="Unassembled WGS sequence"/>
</dbReference>
<gene>
    <name evidence="6" type="ORF">ACFFNY_05325</name>
</gene>
<dbReference type="Gene3D" id="2.60.120.10">
    <property type="entry name" value="Jelly Rolls"/>
    <property type="match status" value="1"/>
</dbReference>
<keyword evidence="3" id="KW-0804">Transcription</keyword>
<dbReference type="Gene3D" id="1.10.10.60">
    <property type="entry name" value="Homeodomain-like"/>
    <property type="match status" value="2"/>
</dbReference>
<dbReference type="SUPFAM" id="SSF46689">
    <property type="entry name" value="Homeodomain-like"/>
    <property type="match status" value="2"/>
</dbReference>
<feature type="compositionally biased region" description="Polar residues" evidence="4">
    <location>
        <begin position="298"/>
        <end position="313"/>
    </location>
</feature>
<evidence type="ECO:0000256" key="2">
    <source>
        <dbReference type="ARBA" id="ARBA00023125"/>
    </source>
</evidence>
<dbReference type="PROSITE" id="PS00041">
    <property type="entry name" value="HTH_ARAC_FAMILY_1"/>
    <property type="match status" value="1"/>
</dbReference>
<dbReference type="Pfam" id="PF12833">
    <property type="entry name" value="HTH_18"/>
    <property type="match status" value="1"/>
</dbReference>
<dbReference type="PROSITE" id="PS01124">
    <property type="entry name" value="HTH_ARAC_FAMILY_2"/>
    <property type="match status" value="1"/>
</dbReference>
<keyword evidence="7" id="KW-1185">Reference proteome</keyword>
<proteinExistence type="predicted"/>
<dbReference type="SMART" id="SM00342">
    <property type="entry name" value="HTH_ARAC"/>
    <property type="match status" value="1"/>
</dbReference>
<dbReference type="InterPro" id="IPR003313">
    <property type="entry name" value="AraC-bd"/>
</dbReference>
<evidence type="ECO:0000256" key="4">
    <source>
        <dbReference type="SAM" id="MobiDB-lite"/>
    </source>
</evidence>
<dbReference type="InterPro" id="IPR037923">
    <property type="entry name" value="HTH-like"/>
</dbReference>
<feature type="region of interest" description="Disordered" evidence="4">
    <location>
        <begin position="293"/>
        <end position="313"/>
    </location>
</feature>
<reference evidence="6 7" key="1">
    <citation type="submission" date="2024-09" db="EMBL/GenBank/DDBJ databases">
        <authorList>
            <person name="Sun Q."/>
            <person name="Mori K."/>
        </authorList>
    </citation>
    <scope>NUCLEOTIDE SEQUENCE [LARGE SCALE GENOMIC DNA]</scope>
    <source>
        <strain evidence="6 7">JCM 12520</strain>
    </source>
</reference>
<dbReference type="InterPro" id="IPR018060">
    <property type="entry name" value="HTH_AraC"/>
</dbReference>
<dbReference type="SUPFAM" id="SSF51215">
    <property type="entry name" value="Regulatory protein AraC"/>
    <property type="match status" value="1"/>
</dbReference>
<evidence type="ECO:0000256" key="3">
    <source>
        <dbReference type="ARBA" id="ARBA00023163"/>
    </source>
</evidence>
<dbReference type="PANTHER" id="PTHR43280:SF28">
    <property type="entry name" value="HTH-TYPE TRANSCRIPTIONAL ACTIVATOR RHAS"/>
    <property type="match status" value="1"/>
</dbReference>
<comment type="caution">
    <text evidence="6">The sequence shown here is derived from an EMBL/GenBank/DDBJ whole genome shotgun (WGS) entry which is preliminary data.</text>
</comment>
<dbReference type="Pfam" id="PF02311">
    <property type="entry name" value="AraC_binding"/>
    <property type="match status" value="1"/>
</dbReference>
<feature type="domain" description="HTH araC/xylS-type" evidence="5">
    <location>
        <begin position="192"/>
        <end position="290"/>
    </location>
</feature>
<dbReference type="InterPro" id="IPR014710">
    <property type="entry name" value="RmlC-like_jellyroll"/>
</dbReference>
<dbReference type="EMBL" id="JBHMAG010000004">
    <property type="protein sequence ID" value="MFB9750992.1"/>
    <property type="molecule type" value="Genomic_DNA"/>
</dbReference>
<accession>A0ABV5VRU0</accession>
<evidence type="ECO:0000256" key="1">
    <source>
        <dbReference type="ARBA" id="ARBA00023015"/>
    </source>
</evidence>
<protein>
    <submittedName>
        <fullName evidence="6">AraC family transcriptional regulator</fullName>
    </submittedName>
</protein>
<name>A0ABV5VRU0_9BACL</name>
<evidence type="ECO:0000313" key="6">
    <source>
        <dbReference type="EMBL" id="MFB9750992.1"/>
    </source>
</evidence>
<dbReference type="PANTHER" id="PTHR43280">
    <property type="entry name" value="ARAC-FAMILY TRANSCRIPTIONAL REGULATOR"/>
    <property type="match status" value="1"/>
</dbReference>
<keyword evidence="2" id="KW-0238">DNA-binding</keyword>